<dbReference type="Proteomes" id="UP001377567">
    <property type="component" value="Unassembled WGS sequence"/>
</dbReference>
<comment type="caution">
    <text evidence="2">The sequence shown here is derived from an EMBL/GenBank/DDBJ whole genome shotgun (WGS) entry which is preliminary data.</text>
</comment>
<evidence type="ECO:0008006" key="4">
    <source>
        <dbReference type="Google" id="ProtNLM"/>
    </source>
</evidence>
<protein>
    <recommendedName>
        <fullName evidence="4">J domain-containing protein</fullName>
    </recommendedName>
</protein>
<name>A0AAV5RVV4_MAUHU</name>
<evidence type="ECO:0000313" key="3">
    <source>
        <dbReference type="Proteomes" id="UP001377567"/>
    </source>
</evidence>
<feature type="compositionally biased region" description="Low complexity" evidence="1">
    <location>
        <begin position="1"/>
        <end position="23"/>
    </location>
</feature>
<dbReference type="EMBL" id="BTGD01000003">
    <property type="protein sequence ID" value="GMM54847.1"/>
    <property type="molecule type" value="Genomic_DNA"/>
</dbReference>
<feature type="compositionally biased region" description="Polar residues" evidence="1">
    <location>
        <begin position="194"/>
        <end position="207"/>
    </location>
</feature>
<keyword evidence="3" id="KW-1185">Reference proteome</keyword>
<reference evidence="2 3" key="1">
    <citation type="journal article" date="2023" name="Elife">
        <title>Identification of key yeast species and microbe-microbe interactions impacting larval growth of Drosophila in the wild.</title>
        <authorList>
            <person name="Mure A."/>
            <person name="Sugiura Y."/>
            <person name="Maeda R."/>
            <person name="Honda K."/>
            <person name="Sakurai N."/>
            <person name="Takahashi Y."/>
            <person name="Watada M."/>
            <person name="Katoh T."/>
            <person name="Gotoh A."/>
            <person name="Gotoh Y."/>
            <person name="Taniguchi I."/>
            <person name="Nakamura K."/>
            <person name="Hayashi T."/>
            <person name="Katayama T."/>
            <person name="Uemura T."/>
            <person name="Hattori Y."/>
        </authorList>
    </citation>
    <scope>NUCLEOTIDE SEQUENCE [LARGE SCALE GENOMIC DNA]</scope>
    <source>
        <strain evidence="2 3">KH-74</strain>
    </source>
</reference>
<gene>
    <name evidence="2" type="ORF">DAKH74_014630</name>
</gene>
<accession>A0AAV5RVV4</accession>
<feature type="compositionally biased region" description="Acidic residues" evidence="1">
    <location>
        <begin position="116"/>
        <end position="129"/>
    </location>
</feature>
<evidence type="ECO:0000313" key="2">
    <source>
        <dbReference type="EMBL" id="GMM54847.1"/>
    </source>
</evidence>
<sequence>MARPSDSPGSSSSNDYRSSADSSSSDDEGTYYAPRILRPQVLQNSIKESRSSANAGVSPDSRTQPMRQRPSQQRVHLRGDLWPAVTSQSGKNILILKKPGSGESPPPEPRSRDTSSDDAEADRDSEDDSSAGRGRGPAARFCPDTGASVRPSRKPDFKSSKRKRGKQYEYGEAVAGYRFLSDKPPSVPQHPRENGQTSSGDIPNKGQNSNDQDESSNNHDDDYIDVHQFDRYKDLKKRRIGDSKANSTTSSGNMANLKDLIASYWSRDQFSPTGKSPNVHNLLPIINPHNRQKLLQLDDPMVGVDSITPGVLGDFYDTSARLLGLDKRALLKRERVKWHPDKHGRAEGSSSHAAASGELITRLFQVINELWEALQ</sequence>
<dbReference type="AlphaFoldDB" id="A0AAV5RVV4"/>
<organism evidence="2 3">
    <name type="scientific">Maudiozyma humilis</name>
    <name type="common">Sour dough yeast</name>
    <name type="synonym">Kazachstania humilis</name>
    <dbReference type="NCBI Taxonomy" id="51915"/>
    <lineage>
        <taxon>Eukaryota</taxon>
        <taxon>Fungi</taxon>
        <taxon>Dikarya</taxon>
        <taxon>Ascomycota</taxon>
        <taxon>Saccharomycotina</taxon>
        <taxon>Saccharomycetes</taxon>
        <taxon>Saccharomycetales</taxon>
        <taxon>Saccharomycetaceae</taxon>
        <taxon>Maudiozyma</taxon>
    </lineage>
</organism>
<feature type="compositionally biased region" description="Basic and acidic residues" evidence="1">
    <location>
        <begin position="216"/>
        <end position="225"/>
    </location>
</feature>
<proteinExistence type="predicted"/>
<evidence type="ECO:0000256" key="1">
    <source>
        <dbReference type="SAM" id="MobiDB-lite"/>
    </source>
</evidence>
<feature type="compositionally biased region" description="Polar residues" evidence="1">
    <location>
        <begin position="41"/>
        <end position="74"/>
    </location>
</feature>
<feature type="region of interest" description="Disordered" evidence="1">
    <location>
        <begin position="1"/>
        <end position="225"/>
    </location>
</feature>